<evidence type="ECO:0008006" key="4">
    <source>
        <dbReference type="Google" id="ProtNLM"/>
    </source>
</evidence>
<organism evidence="2 3">
    <name type="scientific">Enterococcus mundtii</name>
    <dbReference type="NCBI Taxonomy" id="53346"/>
    <lineage>
        <taxon>Bacteria</taxon>
        <taxon>Bacillati</taxon>
        <taxon>Bacillota</taxon>
        <taxon>Bacilli</taxon>
        <taxon>Lactobacillales</taxon>
        <taxon>Enterococcaceae</taxon>
        <taxon>Enterococcus</taxon>
    </lineage>
</organism>
<dbReference type="EMBL" id="NGMS01000001">
    <property type="protein sequence ID" value="OTP27755.1"/>
    <property type="molecule type" value="Genomic_DNA"/>
</dbReference>
<name>A0A242L0N3_ENTMU</name>
<accession>A0A242L0N3</accession>
<comment type="caution">
    <text evidence="2">The sequence shown here is derived from an EMBL/GenBank/DDBJ whole genome shotgun (WGS) entry which is preliminary data.</text>
</comment>
<feature type="compositionally biased region" description="Polar residues" evidence="1">
    <location>
        <begin position="115"/>
        <end position="132"/>
    </location>
</feature>
<feature type="region of interest" description="Disordered" evidence="1">
    <location>
        <begin position="237"/>
        <end position="260"/>
    </location>
</feature>
<feature type="region of interest" description="Disordered" evidence="1">
    <location>
        <begin position="115"/>
        <end position="158"/>
    </location>
</feature>
<evidence type="ECO:0000256" key="1">
    <source>
        <dbReference type="SAM" id="MobiDB-lite"/>
    </source>
</evidence>
<evidence type="ECO:0000313" key="2">
    <source>
        <dbReference type="EMBL" id="OTP27755.1"/>
    </source>
</evidence>
<protein>
    <recommendedName>
        <fullName evidence="4">Replication protein</fullName>
    </recommendedName>
</protein>
<evidence type="ECO:0000313" key="3">
    <source>
        <dbReference type="Proteomes" id="UP000195024"/>
    </source>
</evidence>
<gene>
    <name evidence="2" type="ORF">A5802_001491</name>
</gene>
<sequence>MNLGYIKLYRKVTSSFVWTNSDMFKLWILCLMKASHEDRKFLFNGQEVRLTSGQFVTGAHAIAKEYNEGVPRDKAIAWRTLWRWLKRFESEELLTIQSNARYSVITIKNWSDYQSSDKPMTSDGQSSDKPMTTNKNDKNEKNDKNNNPRNTRKSRVYADDDPNKKLAILLLKLIRKNQNIKEPDLDKWANTIRLTIESDKRTGKEVQDMIVWATSDDFWSTVVQSPTSLRKHFDKMTAQKNKRKQQTIATEDLPETGEEW</sequence>
<dbReference type="AlphaFoldDB" id="A0A242L0N3"/>
<dbReference type="RefSeq" id="WP_086334891.1">
    <property type="nucleotide sequence ID" value="NZ_JAQLKJ010000020.1"/>
</dbReference>
<reference evidence="2 3" key="1">
    <citation type="submission" date="2017-05" db="EMBL/GenBank/DDBJ databases">
        <title>The Genome Sequence of Enterococcus mundtii 6B1_DIV0119.</title>
        <authorList>
            <consortium name="The Broad Institute Genomics Platform"/>
            <consortium name="The Broad Institute Genomic Center for Infectious Diseases"/>
            <person name="Earl A."/>
            <person name="Manson A."/>
            <person name="Schwartman J."/>
            <person name="Gilmore M."/>
            <person name="Abouelleil A."/>
            <person name="Cao P."/>
            <person name="Chapman S."/>
            <person name="Cusick C."/>
            <person name="Shea T."/>
            <person name="Young S."/>
            <person name="Neafsey D."/>
            <person name="Nusbaum C."/>
            <person name="Birren B."/>
        </authorList>
    </citation>
    <scope>NUCLEOTIDE SEQUENCE [LARGE SCALE GENOMIC DNA]</scope>
    <source>
        <strain evidence="2 3">6B1_DIV0119</strain>
    </source>
</reference>
<feature type="compositionally biased region" description="Basic and acidic residues" evidence="1">
    <location>
        <begin position="135"/>
        <end position="146"/>
    </location>
</feature>
<dbReference type="Proteomes" id="UP000195024">
    <property type="component" value="Unassembled WGS sequence"/>
</dbReference>
<proteinExistence type="predicted"/>